<dbReference type="EMBL" id="CP046996">
    <property type="protein sequence ID" value="QHA00216.1"/>
    <property type="molecule type" value="Genomic_DNA"/>
</dbReference>
<dbReference type="Proteomes" id="UP000430508">
    <property type="component" value="Chromosome"/>
</dbReference>
<accession>A0A857DJ67</accession>
<name>A0A857DJ67_9FIRM</name>
<sequence>MTPKILSLLGMARRAGKISSGESQVEAFLKKQKGSLLIIAEDSPGSITKYTQWADDLHIPVMICSTKQELGTAVGLSPRALILIMDDGFAKAIIRLGDTPENERV</sequence>
<proteinExistence type="predicted"/>
<feature type="domain" description="Ribosomal protein eL8/eL30/eS12/Gadd45" evidence="1">
    <location>
        <begin position="4"/>
        <end position="91"/>
    </location>
</feature>
<dbReference type="SUPFAM" id="SSF55315">
    <property type="entry name" value="L30e-like"/>
    <property type="match status" value="1"/>
</dbReference>
<dbReference type="RefSeq" id="WP_015044122.1">
    <property type="nucleotide sequence ID" value="NZ_CP046996.1"/>
</dbReference>
<reference evidence="2 3" key="1">
    <citation type="submission" date="2019-12" db="EMBL/GenBank/DDBJ databases">
        <title>Sequence classification of anaerobic respiratory reductive dehalogenases: First we see many, then we see few.</title>
        <authorList>
            <person name="Molenda O."/>
            <person name="Puentes Jacome L.A."/>
            <person name="Cao X."/>
            <person name="Nesbo C.L."/>
            <person name="Tang S."/>
            <person name="Morson N."/>
            <person name="Patron J."/>
            <person name="Lomheim L."/>
            <person name="Wishart D.S."/>
            <person name="Edwards E.A."/>
        </authorList>
    </citation>
    <scope>NUCLEOTIDE SEQUENCE [LARGE SCALE GENOMIC DNA]</scope>
    <source>
        <strain evidence="2 3">12DCA</strain>
    </source>
</reference>
<gene>
    <name evidence="2" type="ORF">GQ588_05905</name>
</gene>
<evidence type="ECO:0000259" key="1">
    <source>
        <dbReference type="Pfam" id="PF01248"/>
    </source>
</evidence>
<dbReference type="InterPro" id="IPR029064">
    <property type="entry name" value="Ribosomal_eL30-like_sf"/>
</dbReference>
<organism evidence="2 3">
    <name type="scientific">Dehalobacter restrictus</name>
    <dbReference type="NCBI Taxonomy" id="55583"/>
    <lineage>
        <taxon>Bacteria</taxon>
        <taxon>Bacillati</taxon>
        <taxon>Bacillota</taxon>
        <taxon>Clostridia</taxon>
        <taxon>Eubacteriales</taxon>
        <taxon>Desulfitobacteriaceae</taxon>
        <taxon>Dehalobacter</taxon>
    </lineage>
</organism>
<dbReference type="AlphaFoldDB" id="A0A857DJ67"/>
<dbReference type="Gene3D" id="3.30.1330.30">
    <property type="match status" value="1"/>
</dbReference>
<evidence type="ECO:0000313" key="3">
    <source>
        <dbReference type="Proteomes" id="UP000430508"/>
    </source>
</evidence>
<dbReference type="Pfam" id="PF01248">
    <property type="entry name" value="Ribosomal_L7Ae"/>
    <property type="match status" value="1"/>
</dbReference>
<dbReference type="InterPro" id="IPR004038">
    <property type="entry name" value="Ribosomal_eL8/eL30/eS12/Gad45"/>
</dbReference>
<protein>
    <submittedName>
        <fullName evidence="2">L7Ae/L30e/S12e/Gadd45 family protein</fullName>
    </submittedName>
</protein>
<evidence type="ECO:0000313" key="2">
    <source>
        <dbReference type="EMBL" id="QHA00216.1"/>
    </source>
</evidence>